<dbReference type="PANTHER" id="PTHR47852:SF2">
    <property type="entry name" value="WW DOMAIN-CONTAINING PROTEIN"/>
    <property type="match status" value="1"/>
</dbReference>
<feature type="domain" description="WW" evidence="7">
    <location>
        <begin position="385"/>
        <end position="413"/>
    </location>
</feature>
<sequence length="917" mass="104794">MAEKGFLVDAVAEFVNGTVWRDAVTHFLETHYKRFLTDPTPESKVNGYTLEQYDSFMAFKDRVERMLEGVVSKLGCSGEDLVEAIQENLKYKSALSTEKRFCIQTLLTFDDYDAFYSRIREYAAEKQAVGYDETVTGNAEISEWALQEAIARSLLEAHARGQLDEAEASWLPWAQAFVQMSEATAPSVGGEESTVEAKESEARAETKDTAEDEPEEKEDIRMQELEKTLIRERFKVDLLVAQRIADANAQMKKQMLNLAAAVVNQDEQVEDVAISEEEELAGLFKHIETIGDRLKDVKARCFIFESVTQQQMDTIYLYLKEKVHYKQDLVSQEKEIATFIFTQIQEKDESLIPLMLEWLLLELEQLRTQNQIQEHLAGPRDEGYWTQVWDEASQAFYYVNSESQESVWEPPAAGFYDINNEFQVPGLEIENATPVNDGLDSNAEAKEKDVSYTDGSYNSETLTEIPSLEQASSQLDATFELTIGPDATEMRFKVDLLVAQRIADANAQMKKQMLNLAAAVVNQDEQVEDVAISEEEELAGLFKHIETIGDRLKDVKARCFIFESVTQQQMDTIYLYLKEKVHYKQDLVSQEKEIATFIFTQIQEKDESLIPLMLEWLLLESEQLRTQNQIQEHLAGPRDEGYWTQVWDEASQAFYYVNSESQESVWEPPAAGFYDINNEFQVPGLEIENATPVNDGLDSNAEAKEKDVSYTDGSYNSETLTEIPSLEQASSQLDATFELTIGPDATEMVEMDNVLERISREHDQERKRLELVFELEKARQKEELRKRKEKKRREKLAKKQRQKEAEFQNEAPKEDGEASAQPLPAPMSSRVAEAKTEDNSHLGINVPGHGRIDLTHLLSDTHATRHRQLKGITPTHERVMLNPATLRYLTEQMVMKQPEVLGQQVRNEIVLEEADEK</sequence>
<dbReference type="AlphaFoldDB" id="A0A0W8DUR5"/>
<evidence type="ECO:0000313" key="9">
    <source>
        <dbReference type="Proteomes" id="UP000054636"/>
    </source>
</evidence>
<dbReference type="GO" id="GO:0005929">
    <property type="term" value="C:cilium"/>
    <property type="evidence" value="ECO:0007669"/>
    <property type="project" value="UniProtKB-SubCell"/>
</dbReference>
<dbReference type="SUPFAM" id="SSF51045">
    <property type="entry name" value="WW domain"/>
    <property type="match status" value="2"/>
</dbReference>
<keyword evidence="4" id="KW-0969">Cilium</keyword>
<evidence type="ECO:0000256" key="1">
    <source>
        <dbReference type="ARBA" id="ARBA00004138"/>
    </source>
</evidence>
<name>A0A0W8DUR5_PHYNI</name>
<dbReference type="InterPro" id="IPR042541">
    <property type="entry name" value="BART_sf"/>
</dbReference>
<feature type="region of interest" description="Disordered" evidence="6">
    <location>
        <begin position="182"/>
        <end position="218"/>
    </location>
</feature>
<evidence type="ECO:0000256" key="6">
    <source>
        <dbReference type="SAM" id="MobiDB-lite"/>
    </source>
</evidence>
<feature type="compositionally biased region" description="Basic and acidic residues" evidence="6">
    <location>
        <begin position="195"/>
        <end position="209"/>
    </location>
</feature>
<comment type="subcellular location">
    <subcellularLocation>
        <location evidence="1">Cell projection</location>
        <location evidence="1">Cilium</location>
    </subcellularLocation>
    <subcellularLocation>
        <location evidence="2">Cytoplasm</location>
    </subcellularLocation>
</comment>
<dbReference type="Gene3D" id="2.20.70.10">
    <property type="match status" value="2"/>
</dbReference>
<dbReference type="Gene3D" id="1.20.1520.10">
    <property type="entry name" value="ADP-ribosylation factor-like 2-binding protein, domain"/>
    <property type="match status" value="1"/>
</dbReference>
<feature type="compositionally biased region" description="Basic residues" evidence="6">
    <location>
        <begin position="787"/>
        <end position="801"/>
    </location>
</feature>
<reference evidence="8 9" key="1">
    <citation type="submission" date="2015-11" db="EMBL/GenBank/DDBJ databases">
        <title>Genomes and virulence difference between two physiological races of Phytophthora nicotianae.</title>
        <authorList>
            <person name="Liu H."/>
            <person name="Ma X."/>
            <person name="Yu H."/>
            <person name="Fang D."/>
            <person name="Li Y."/>
            <person name="Wang X."/>
            <person name="Wang W."/>
            <person name="Dong Y."/>
            <person name="Xiao B."/>
        </authorList>
    </citation>
    <scope>NUCLEOTIDE SEQUENCE [LARGE SCALE GENOMIC DNA]</scope>
    <source>
        <strain evidence="9">race 1</strain>
    </source>
</reference>
<dbReference type="Pfam" id="PF00397">
    <property type="entry name" value="WW"/>
    <property type="match status" value="2"/>
</dbReference>
<evidence type="ECO:0000256" key="4">
    <source>
        <dbReference type="ARBA" id="ARBA00023069"/>
    </source>
</evidence>
<dbReference type="InterPro" id="IPR001202">
    <property type="entry name" value="WW_dom"/>
</dbReference>
<evidence type="ECO:0000256" key="3">
    <source>
        <dbReference type="ARBA" id="ARBA00022490"/>
    </source>
</evidence>
<evidence type="ECO:0000256" key="5">
    <source>
        <dbReference type="ARBA" id="ARBA00023273"/>
    </source>
</evidence>
<accession>A0A0W8DUR5</accession>
<dbReference type="GO" id="GO:0005737">
    <property type="term" value="C:cytoplasm"/>
    <property type="evidence" value="ECO:0007669"/>
    <property type="project" value="UniProtKB-SubCell"/>
</dbReference>
<keyword evidence="5" id="KW-0966">Cell projection</keyword>
<evidence type="ECO:0000259" key="7">
    <source>
        <dbReference type="PROSITE" id="PS50020"/>
    </source>
</evidence>
<dbReference type="PROSITE" id="PS50020">
    <property type="entry name" value="WW_DOMAIN_2"/>
    <property type="match status" value="2"/>
</dbReference>
<evidence type="ECO:0000256" key="2">
    <source>
        <dbReference type="ARBA" id="ARBA00004496"/>
    </source>
</evidence>
<protein>
    <recommendedName>
        <fullName evidence="7">WW domain-containing protein</fullName>
    </recommendedName>
</protein>
<feature type="compositionally biased region" description="Basic and acidic residues" evidence="6">
    <location>
        <begin position="802"/>
        <end position="816"/>
    </location>
</feature>
<dbReference type="Proteomes" id="UP000054636">
    <property type="component" value="Unassembled WGS sequence"/>
</dbReference>
<keyword evidence="3" id="KW-0963">Cytoplasm</keyword>
<dbReference type="EMBL" id="LNFP01000014">
    <property type="protein sequence ID" value="KUF99794.1"/>
    <property type="molecule type" value="Genomic_DNA"/>
</dbReference>
<feature type="region of interest" description="Disordered" evidence="6">
    <location>
        <begin position="780"/>
        <end position="847"/>
    </location>
</feature>
<organism evidence="8 9">
    <name type="scientific">Phytophthora nicotianae</name>
    <name type="common">Potato buckeye rot agent</name>
    <name type="synonym">Phytophthora parasitica</name>
    <dbReference type="NCBI Taxonomy" id="4792"/>
    <lineage>
        <taxon>Eukaryota</taxon>
        <taxon>Sar</taxon>
        <taxon>Stramenopiles</taxon>
        <taxon>Oomycota</taxon>
        <taxon>Peronosporomycetes</taxon>
        <taxon>Peronosporales</taxon>
        <taxon>Peronosporaceae</taxon>
        <taxon>Phytophthora</taxon>
    </lineage>
</organism>
<dbReference type="PANTHER" id="PTHR47852">
    <property type="entry name" value="OS06G0298400 PROTEIN"/>
    <property type="match status" value="1"/>
</dbReference>
<feature type="domain" description="WW" evidence="7">
    <location>
        <begin position="643"/>
        <end position="671"/>
    </location>
</feature>
<proteinExistence type="predicted"/>
<dbReference type="InterPro" id="IPR023379">
    <property type="entry name" value="BART_dom"/>
</dbReference>
<dbReference type="CDD" id="cd00201">
    <property type="entry name" value="WW"/>
    <property type="match status" value="2"/>
</dbReference>
<gene>
    <name evidence="8" type="ORF">AM588_10008786</name>
</gene>
<comment type="caution">
    <text evidence="8">The sequence shown here is derived from an EMBL/GenBank/DDBJ whole genome shotgun (WGS) entry which is preliminary data.</text>
</comment>
<dbReference type="InterPro" id="IPR036020">
    <property type="entry name" value="WW_dom_sf"/>
</dbReference>
<dbReference type="SMART" id="SM00456">
    <property type="entry name" value="WW"/>
    <property type="match status" value="2"/>
</dbReference>
<dbReference type="Pfam" id="PF11527">
    <property type="entry name" value="ARL2_Bind_BART"/>
    <property type="match status" value="1"/>
</dbReference>
<evidence type="ECO:0000313" key="8">
    <source>
        <dbReference type="EMBL" id="KUF99794.1"/>
    </source>
</evidence>